<organism evidence="1 2">
    <name type="scientific">Rhododendron molle</name>
    <name type="common">Chinese azalea</name>
    <name type="synonym">Azalea mollis</name>
    <dbReference type="NCBI Taxonomy" id="49168"/>
    <lineage>
        <taxon>Eukaryota</taxon>
        <taxon>Viridiplantae</taxon>
        <taxon>Streptophyta</taxon>
        <taxon>Embryophyta</taxon>
        <taxon>Tracheophyta</taxon>
        <taxon>Spermatophyta</taxon>
        <taxon>Magnoliopsida</taxon>
        <taxon>eudicotyledons</taxon>
        <taxon>Gunneridae</taxon>
        <taxon>Pentapetalae</taxon>
        <taxon>asterids</taxon>
        <taxon>Ericales</taxon>
        <taxon>Ericaceae</taxon>
        <taxon>Ericoideae</taxon>
        <taxon>Rhodoreae</taxon>
        <taxon>Rhododendron</taxon>
    </lineage>
</organism>
<evidence type="ECO:0000313" key="2">
    <source>
        <dbReference type="Proteomes" id="UP001062846"/>
    </source>
</evidence>
<dbReference type="Proteomes" id="UP001062846">
    <property type="component" value="Chromosome 6"/>
</dbReference>
<evidence type="ECO:0000313" key="1">
    <source>
        <dbReference type="EMBL" id="KAI8550020.1"/>
    </source>
</evidence>
<keyword evidence="2" id="KW-1185">Reference proteome</keyword>
<dbReference type="EMBL" id="CM046393">
    <property type="protein sequence ID" value="KAI8550020.1"/>
    <property type="molecule type" value="Genomic_DNA"/>
</dbReference>
<sequence length="531" mass="59225">MEKKNRPPYQDSPPKPPSLLDYYGLIDDNCPSENDSSVRTLELEDALSHLGLYSPPSHCQRPLTPPGFSGQKRSVRGNAPIDNSNGDKVKFGTTQNPLSSKSNANKLQSLWWSPHRCVIEKDREASCGGVPGAINNLSMNGQMMGFGGSHRNPTVGPGSNNYVMNSSSGSFLQPKKRSRNQPNSQLPIVPFSNEHGNEFDDSRPILHLPQLTHFVDSLSLGDLRGQIFYLSKNAYGSHLLKKLIMKDPKEDEIEMVLSDMINHVSKLMRDRYGNYVIQEIFKVCNEKQRTRIIASLTQSRSQFIKICHNQYGARAVLVLLDHISNQQQISLFMSALSPGAAALANDPNGHFIIRHCVQNFSGDDNKSCLLLYHGEYRVHLFAEIIANALHLAQDRHGNFVVQLLLELGIAEVTENLLGQLGGSYLALSRKKFSSCVVERCLRKAGEEQASWIILELLMSPNVCALLVDPFGNFVIQTALEVSQGVIRRALFNLVQLNAHVMHSNLFGKRVLALFNDFKLQHDSPFESKTLL</sequence>
<comment type="caution">
    <text evidence="1">The sequence shown here is derived from an EMBL/GenBank/DDBJ whole genome shotgun (WGS) entry which is preliminary data.</text>
</comment>
<reference evidence="1" key="1">
    <citation type="submission" date="2022-02" db="EMBL/GenBank/DDBJ databases">
        <title>Plant Genome Project.</title>
        <authorList>
            <person name="Zhang R.-G."/>
        </authorList>
    </citation>
    <scope>NUCLEOTIDE SEQUENCE</scope>
    <source>
        <strain evidence="1">AT1</strain>
    </source>
</reference>
<proteinExistence type="predicted"/>
<gene>
    <name evidence="1" type="ORF">RHMOL_Rhmol06G0071600</name>
</gene>
<name>A0ACC0N9Z0_RHOML</name>
<accession>A0ACC0N9Z0</accession>
<protein>
    <submittedName>
        <fullName evidence="1">Uncharacterized protein</fullName>
    </submittedName>
</protein>